<name>A0A7J9I5R7_9ROSI</name>
<accession>A0A7J9I5R7</accession>
<evidence type="ECO:0000313" key="2">
    <source>
        <dbReference type="EMBL" id="MBA0817471.1"/>
    </source>
</evidence>
<keyword evidence="3" id="KW-1185">Reference proteome</keyword>
<proteinExistence type="predicted"/>
<feature type="compositionally biased region" description="Polar residues" evidence="1">
    <location>
        <begin position="1"/>
        <end position="12"/>
    </location>
</feature>
<sequence length="119" mass="13273">TQDGKTLKRLQNSTGRTESSTDTTRGSTDTTPTSIGRTHSSVQGSFGLGSLLKPSEFYRYKGTSNDTMSPTVIFWKDFYQYKSRSTNTTKLQTAFNASFYCCNDSILFLTATNVHKVVR</sequence>
<protein>
    <submittedName>
        <fullName evidence="2">Uncharacterized protein</fullName>
    </submittedName>
</protein>
<feature type="compositionally biased region" description="Polar residues" evidence="1">
    <location>
        <begin position="35"/>
        <end position="44"/>
    </location>
</feature>
<dbReference type="OrthoDB" id="1000174at2759"/>
<evidence type="ECO:0000313" key="3">
    <source>
        <dbReference type="Proteomes" id="UP000593560"/>
    </source>
</evidence>
<evidence type="ECO:0000256" key="1">
    <source>
        <dbReference type="SAM" id="MobiDB-lite"/>
    </source>
</evidence>
<dbReference type="Proteomes" id="UP000593560">
    <property type="component" value="Unassembled WGS sequence"/>
</dbReference>
<dbReference type="AlphaFoldDB" id="A0A7J9I5R7"/>
<comment type="caution">
    <text evidence="2">The sequence shown here is derived from an EMBL/GenBank/DDBJ whole genome shotgun (WGS) entry which is preliminary data.</text>
</comment>
<organism evidence="2 3">
    <name type="scientific">Gossypium harknessii</name>
    <dbReference type="NCBI Taxonomy" id="34285"/>
    <lineage>
        <taxon>Eukaryota</taxon>
        <taxon>Viridiplantae</taxon>
        <taxon>Streptophyta</taxon>
        <taxon>Embryophyta</taxon>
        <taxon>Tracheophyta</taxon>
        <taxon>Spermatophyta</taxon>
        <taxon>Magnoliopsida</taxon>
        <taxon>eudicotyledons</taxon>
        <taxon>Gunneridae</taxon>
        <taxon>Pentapetalae</taxon>
        <taxon>rosids</taxon>
        <taxon>malvids</taxon>
        <taxon>Malvales</taxon>
        <taxon>Malvaceae</taxon>
        <taxon>Malvoideae</taxon>
        <taxon>Gossypium</taxon>
    </lineage>
</organism>
<feature type="non-terminal residue" evidence="2">
    <location>
        <position position="1"/>
    </location>
</feature>
<gene>
    <name evidence="2" type="ORF">Gohar_021497</name>
</gene>
<feature type="region of interest" description="Disordered" evidence="1">
    <location>
        <begin position="1"/>
        <end position="46"/>
    </location>
</feature>
<dbReference type="EMBL" id="JABFAD010024565">
    <property type="protein sequence ID" value="MBA0817471.1"/>
    <property type="molecule type" value="Genomic_DNA"/>
</dbReference>
<reference evidence="2 3" key="1">
    <citation type="journal article" date="2019" name="Genome Biol. Evol.">
        <title>Insights into the evolution of the New World diploid cottons (Gossypium, subgenus Houzingenia) based on genome sequencing.</title>
        <authorList>
            <person name="Grover C.E."/>
            <person name="Arick M.A. 2nd"/>
            <person name="Thrash A."/>
            <person name="Conover J.L."/>
            <person name="Sanders W.S."/>
            <person name="Peterson D.G."/>
            <person name="Frelichowski J.E."/>
            <person name="Scheffler J.A."/>
            <person name="Scheffler B.E."/>
            <person name="Wendel J.F."/>
        </authorList>
    </citation>
    <scope>NUCLEOTIDE SEQUENCE [LARGE SCALE GENOMIC DNA]</scope>
    <source>
        <strain evidence="2">0</strain>
        <tissue evidence="2">Leaf</tissue>
    </source>
</reference>
<feature type="compositionally biased region" description="Low complexity" evidence="1">
    <location>
        <begin position="13"/>
        <end position="34"/>
    </location>
</feature>